<dbReference type="InterPro" id="IPR001206">
    <property type="entry name" value="Diacylglycerol_kinase_cat_dom"/>
</dbReference>
<evidence type="ECO:0000256" key="6">
    <source>
        <dbReference type="ARBA" id="ARBA00022741"/>
    </source>
</evidence>
<organism evidence="14 15">
    <name type="scientific">Acholeplasma brassicae</name>
    <dbReference type="NCBI Taxonomy" id="61635"/>
    <lineage>
        <taxon>Bacteria</taxon>
        <taxon>Bacillati</taxon>
        <taxon>Mycoplasmatota</taxon>
        <taxon>Mollicutes</taxon>
        <taxon>Acholeplasmatales</taxon>
        <taxon>Acholeplasmataceae</taxon>
        <taxon>Acholeplasma</taxon>
    </lineage>
</organism>
<sequence length="303" mass="33874">MNVLFIYNPESGKGRINKNIELIKKEFIDHGYLPTIIKTNKPGDAKDLSIEYGKGYDLLICAGGDGTLSEVVNGLMTLEKRPTVGYIPTGTTNDLAHMLGLPRKIKKALRIILKDGVKEKMDISEINNTYFTYAAATGKFAKASYDVKKIDKVRFGHLAYVARGIKDAFVDYKMPMKITYDGGVLEDTFGLILVLNGPRVGGVNLFLIKKSKLNDGVIEAKVFRRRKGRTLFTILSFFGFGGFSNKYVKTLKSPYYEIQAPASVEWNTDGEKTHQGTIKVKVHQEALEMIVSKRASKQLFIKK</sequence>
<dbReference type="STRING" id="61635.BN85314750"/>
<dbReference type="AlphaFoldDB" id="U4KQ37"/>
<dbReference type="Pfam" id="PF19279">
    <property type="entry name" value="YegS_C"/>
    <property type="match status" value="1"/>
</dbReference>
<evidence type="ECO:0000259" key="13">
    <source>
        <dbReference type="PROSITE" id="PS50146"/>
    </source>
</evidence>
<dbReference type="InterPro" id="IPR005218">
    <property type="entry name" value="Diacylglycerol/lipid_kinase"/>
</dbReference>
<keyword evidence="6" id="KW-0547">Nucleotide-binding</keyword>
<dbReference type="EMBL" id="FO681348">
    <property type="protein sequence ID" value="CCV66496.1"/>
    <property type="molecule type" value="Genomic_DNA"/>
</dbReference>
<evidence type="ECO:0000256" key="3">
    <source>
        <dbReference type="ARBA" id="ARBA00022516"/>
    </source>
</evidence>
<comment type="cofactor">
    <cofactor evidence="1">
        <name>Mg(2+)</name>
        <dbReference type="ChEBI" id="CHEBI:18420"/>
    </cofactor>
</comment>
<keyword evidence="12" id="KW-1208">Phospholipid metabolism</keyword>
<evidence type="ECO:0000256" key="11">
    <source>
        <dbReference type="ARBA" id="ARBA00023209"/>
    </source>
</evidence>
<dbReference type="OrthoDB" id="142078at2"/>
<evidence type="ECO:0000256" key="5">
    <source>
        <dbReference type="ARBA" id="ARBA00022723"/>
    </source>
</evidence>
<dbReference type="RefSeq" id="WP_030005355.1">
    <property type="nucleotide sequence ID" value="NC_022549.1"/>
</dbReference>
<keyword evidence="11" id="KW-0594">Phospholipid biosynthesis</keyword>
<dbReference type="GO" id="GO:0005886">
    <property type="term" value="C:plasma membrane"/>
    <property type="evidence" value="ECO:0007669"/>
    <property type="project" value="TreeGrafter"/>
</dbReference>
<dbReference type="GO" id="GO:0005524">
    <property type="term" value="F:ATP binding"/>
    <property type="evidence" value="ECO:0007669"/>
    <property type="project" value="UniProtKB-KW"/>
</dbReference>
<keyword evidence="4" id="KW-0808">Transferase</keyword>
<evidence type="ECO:0000313" key="14">
    <source>
        <dbReference type="EMBL" id="CCV66496.1"/>
    </source>
</evidence>
<dbReference type="PANTHER" id="PTHR12358">
    <property type="entry name" value="SPHINGOSINE KINASE"/>
    <property type="match status" value="1"/>
</dbReference>
<dbReference type="SUPFAM" id="SSF111331">
    <property type="entry name" value="NAD kinase/diacylglycerol kinase-like"/>
    <property type="match status" value="1"/>
</dbReference>
<dbReference type="GO" id="GO:0008654">
    <property type="term" value="P:phospholipid biosynthetic process"/>
    <property type="evidence" value="ECO:0007669"/>
    <property type="project" value="UniProtKB-KW"/>
</dbReference>
<protein>
    <submittedName>
        <fullName evidence="14">Conserved hypothetcial protein</fullName>
    </submittedName>
</protein>
<dbReference type="InterPro" id="IPR016064">
    <property type="entry name" value="NAD/diacylglycerol_kinase_sf"/>
</dbReference>
<keyword evidence="9" id="KW-0460">Magnesium</keyword>
<dbReference type="HOGENOM" id="CLU_045532_1_0_14"/>
<evidence type="ECO:0000256" key="9">
    <source>
        <dbReference type="ARBA" id="ARBA00022842"/>
    </source>
</evidence>
<gene>
    <name evidence="14" type="ORF">BN85314750</name>
</gene>
<dbReference type="InterPro" id="IPR050187">
    <property type="entry name" value="Lipid_Phosphate_FormReg"/>
</dbReference>
<evidence type="ECO:0000256" key="4">
    <source>
        <dbReference type="ARBA" id="ARBA00022679"/>
    </source>
</evidence>
<evidence type="ECO:0000313" key="15">
    <source>
        <dbReference type="Proteomes" id="UP000032737"/>
    </source>
</evidence>
<dbReference type="PROSITE" id="PS50146">
    <property type="entry name" value="DAGK"/>
    <property type="match status" value="1"/>
</dbReference>
<keyword evidence="7" id="KW-0418">Kinase</keyword>
<keyword evidence="5" id="KW-0479">Metal-binding</keyword>
<keyword evidence="15" id="KW-1185">Reference proteome</keyword>
<evidence type="ECO:0000256" key="2">
    <source>
        <dbReference type="ARBA" id="ARBA00005983"/>
    </source>
</evidence>
<dbReference type="GO" id="GO:0046872">
    <property type="term" value="F:metal ion binding"/>
    <property type="evidence" value="ECO:0007669"/>
    <property type="project" value="UniProtKB-KW"/>
</dbReference>
<dbReference type="Proteomes" id="UP000032737">
    <property type="component" value="Chromosome"/>
</dbReference>
<dbReference type="KEGG" id="abra:BN85314750"/>
<name>U4KQ37_9MOLU</name>
<dbReference type="InterPro" id="IPR045540">
    <property type="entry name" value="YegS/DAGK_C"/>
</dbReference>
<evidence type="ECO:0000256" key="8">
    <source>
        <dbReference type="ARBA" id="ARBA00022840"/>
    </source>
</evidence>
<evidence type="ECO:0000256" key="7">
    <source>
        <dbReference type="ARBA" id="ARBA00022777"/>
    </source>
</evidence>
<comment type="similarity">
    <text evidence="2">Belongs to the diacylglycerol/lipid kinase family.</text>
</comment>
<evidence type="ECO:0000256" key="10">
    <source>
        <dbReference type="ARBA" id="ARBA00023098"/>
    </source>
</evidence>
<keyword evidence="8" id="KW-0067">ATP-binding</keyword>
<dbReference type="Gene3D" id="2.60.200.40">
    <property type="match status" value="1"/>
</dbReference>
<evidence type="ECO:0000256" key="1">
    <source>
        <dbReference type="ARBA" id="ARBA00001946"/>
    </source>
</evidence>
<dbReference type="NCBIfam" id="TIGR00147">
    <property type="entry name" value="YegS/Rv2252/BmrU family lipid kinase"/>
    <property type="match status" value="1"/>
</dbReference>
<proteinExistence type="inferred from homology"/>
<dbReference type="PANTHER" id="PTHR12358:SF106">
    <property type="entry name" value="LIPID KINASE YEGS"/>
    <property type="match status" value="1"/>
</dbReference>
<accession>U4KQ37</accession>
<reference evidence="14 15" key="1">
    <citation type="journal article" date="2013" name="J. Mol. Microbiol. Biotechnol.">
        <title>Analysis of the Complete Genomes of Acholeplasma brassicae , A. palmae and A. laidlawii and Their Comparison to the Obligate Parasites from ' Candidatus Phytoplasma'.</title>
        <authorList>
            <person name="Kube M."/>
            <person name="Siewert C."/>
            <person name="Migdoll A.M."/>
            <person name="Duduk B."/>
            <person name="Holz S."/>
            <person name="Rabus R."/>
            <person name="Seemuller E."/>
            <person name="Mitrovic J."/>
            <person name="Muller I."/>
            <person name="Buttner C."/>
            <person name="Reinhardt R."/>
        </authorList>
    </citation>
    <scope>NUCLEOTIDE SEQUENCE [LARGE SCALE GENOMIC DNA]</scope>
    <source>
        <strain evidence="15">0502</strain>
    </source>
</reference>
<dbReference type="SMART" id="SM00046">
    <property type="entry name" value="DAGKc"/>
    <property type="match status" value="1"/>
</dbReference>
<dbReference type="GO" id="GO:0004143">
    <property type="term" value="F:ATP-dependent diacylglycerol kinase activity"/>
    <property type="evidence" value="ECO:0007669"/>
    <property type="project" value="TreeGrafter"/>
</dbReference>
<keyword evidence="10" id="KW-0443">Lipid metabolism</keyword>
<feature type="domain" description="DAGKc" evidence="13">
    <location>
        <begin position="1"/>
        <end position="130"/>
    </location>
</feature>
<keyword evidence="3" id="KW-0444">Lipid biosynthesis</keyword>
<evidence type="ECO:0000256" key="12">
    <source>
        <dbReference type="ARBA" id="ARBA00023264"/>
    </source>
</evidence>
<dbReference type="Gene3D" id="3.40.50.10330">
    <property type="entry name" value="Probable inorganic polyphosphate/atp-NAD kinase, domain 1"/>
    <property type="match status" value="1"/>
</dbReference>
<dbReference type="Pfam" id="PF00781">
    <property type="entry name" value="DAGK_cat"/>
    <property type="match status" value="1"/>
</dbReference>
<dbReference type="InterPro" id="IPR017438">
    <property type="entry name" value="ATP-NAD_kinase_N"/>
</dbReference>